<reference evidence="3" key="1">
    <citation type="journal article" date="2019" name="Nat. Commun.">
        <title>The genome of broomcorn millet.</title>
        <authorList>
            <person name="Zou C."/>
            <person name="Miki D."/>
            <person name="Li D."/>
            <person name="Tang Q."/>
            <person name="Xiao L."/>
            <person name="Rajput S."/>
            <person name="Deng P."/>
            <person name="Jia W."/>
            <person name="Huang R."/>
            <person name="Zhang M."/>
            <person name="Sun Y."/>
            <person name="Hu J."/>
            <person name="Fu X."/>
            <person name="Schnable P.S."/>
            <person name="Li F."/>
            <person name="Zhang H."/>
            <person name="Feng B."/>
            <person name="Zhu X."/>
            <person name="Liu R."/>
            <person name="Schnable J.C."/>
            <person name="Zhu J.-K."/>
            <person name="Zhang H."/>
        </authorList>
    </citation>
    <scope>NUCLEOTIDE SEQUENCE [LARGE SCALE GENOMIC DNA]</scope>
</reference>
<dbReference type="Proteomes" id="UP000275267">
    <property type="component" value="Unassembled WGS sequence"/>
</dbReference>
<dbReference type="Pfam" id="PF04578">
    <property type="entry name" value="DUF594"/>
    <property type="match status" value="1"/>
</dbReference>
<dbReference type="Pfam" id="PF13968">
    <property type="entry name" value="DUF4220"/>
    <property type="match status" value="1"/>
</dbReference>
<dbReference type="OrthoDB" id="695411at2759"/>
<dbReference type="EMBL" id="PQIB02000002">
    <property type="protein sequence ID" value="RLN35081.1"/>
    <property type="molecule type" value="Genomic_DNA"/>
</dbReference>
<dbReference type="InterPro" id="IPR007658">
    <property type="entry name" value="DUF594"/>
</dbReference>
<feature type="domain" description="DUF4220" evidence="1">
    <location>
        <begin position="2"/>
        <end position="69"/>
    </location>
</feature>
<organism evidence="2 3">
    <name type="scientific">Panicum miliaceum</name>
    <name type="common">Proso millet</name>
    <name type="synonym">Broomcorn millet</name>
    <dbReference type="NCBI Taxonomy" id="4540"/>
    <lineage>
        <taxon>Eukaryota</taxon>
        <taxon>Viridiplantae</taxon>
        <taxon>Streptophyta</taxon>
        <taxon>Embryophyta</taxon>
        <taxon>Tracheophyta</taxon>
        <taxon>Spermatophyta</taxon>
        <taxon>Magnoliopsida</taxon>
        <taxon>Liliopsida</taxon>
        <taxon>Poales</taxon>
        <taxon>Poaceae</taxon>
        <taxon>PACMAD clade</taxon>
        <taxon>Panicoideae</taxon>
        <taxon>Panicodae</taxon>
        <taxon>Paniceae</taxon>
        <taxon>Panicinae</taxon>
        <taxon>Panicum</taxon>
        <taxon>Panicum sect. Panicum</taxon>
    </lineage>
</organism>
<dbReference type="STRING" id="4540.A0A3L6T9W3"/>
<sequence length="345" mass="39022">MLFSGGLFLEGCATFMMIMVSPWTWAWLEARECRRCAGMSWLILSSNFGYPENRPLWSNSMGKYSILSYMGVEQSRLSKLVMVMVRKITSILGARKENFLWVSKLLDSKNVEADKKVVESVVQGVHHLNRQIESGAPLRVQEWPNLGALLRRVEWPAASFGYAIVKLHVFTELHLSKYDQMHSPPLGMDAEATETVDVCRKLSHYMLYLLVTHSSMLPVVGVSEDTLEIILEEGFLTGNGGKDAILRRASEGFEEQWEVPEPQPCRETLEEVKGMWVRLLLYIAGQSRPEMHAAQLAKGGELLTFVWLLMAHNGLGDSDRRIELVDVFPERLMQLSSQQSSDSSP</sequence>
<protein>
    <recommendedName>
        <fullName evidence="1">DUF4220 domain-containing protein</fullName>
    </recommendedName>
</protein>
<comment type="caution">
    <text evidence="2">The sequence shown here is derived from an EMBL/GenBank/DDBJ whole genome shotgun (WGS) entry which is preliminary data.</text>
</comment>
<proteinExistence type="predicted"/>
<keyword evidence="3" id="KW-1185">Reference proteome</keyword>
<dbReference type="InterPro" id="IPR025315">
    <property type="entry name" value="DUF4220"/>
</dbReference>
<dbReference type="PANTHER" id="PTHR31325">
    <property type="entry name" value="OS01G0798800 PROTEIN-RELATED"/>
    <property type="match status" value="1"/>
</dbReference>
<evidence type="ECO:0000259" key="1">
    <source>
        <dbReference type="Pfam" id="PF13968"/>
    </source>
</evidence>
<evidence type="ECO:0000313" key="2">
    <source>
        <dbReference type="EMBL" id="RLN35081.1"/>
    </source>
</evidence>
<evidence type="ECO:0000313" key="3">
    <source>
        <dbReference type="Proteomes" id="UP000275267"/>
    </source>
</evidence>
<dbReference type="AlphaFoldDB" id="A0A3L6T9W3"/>
<accession>A0A3L6T9W3</accession>
<name>A0A3L6T9W3_PANMI</name>
<gene>
    <name evidence="2" type="ORF">C2845_PM03G32510</name>
</gene>